<dbReference type="InterPro" id="IPR036163">
    <property type="entry name" value="HMA_dom_sf"/>
</dbReference>
<sequence length="99" mass="10379">MKKPLALHFTTALIVFSVFPAFAAGSSTVTLDVQGMDCAVCPITVRKALEKVPGVSAVKVDFKTKRAIVSFDPAQTAPPQLTKAAADAGYPSSAEQVQQ</sequence>
<name>A0A7Z0B2B4_9BURK</name>
<feature type="signal peptide" evidence="7">
    <location>
        <begin position="1"/>
        <end position="23"/>
    </location>
</feature>
<dbReference type="GO" id="GO:0042597">
    <property type="term" value="C:periplasmic space"/>
    <property type="evidence" value="ECO:0007669"/>
    <property type="project" value="UniProtKB-SubCell"/>
</dbReference>
<evidence type="ECO:0000313" key="10">
    <source>
        <dbReference type="Proteomes" id="UP000572540"/>
    </source>
</evidence>
<protein>
    <recommendedName>
        <fullName evidence="5">Periplasmic mercury ion-binding protein</fullName>
    </recommendedName>
</protein>
<dbReference type="SUPFAM" id="SSF55008">
    <property type="entry name" value="HMA, heavy metal-associated domain"/>
    <property type="match status" value="1"/>
</dbReference>
<comment type="function">
    <text evidence="5">Involved in mercury resistance. Acts as a mercury scavenger that specifically binds to a mercuric ion in the periplasm and probably passes it to the cytoplasmic mercuric reductase MerA via the mercuric transport protein MerT.</text>
</comment>
<dbReference type="AlphaFoldDB" id="A0A7Z0B2B4"/>
<dbReference type="CDD" id="cd00371">
    <property type="entry name" value="HMA"/>
    <property type="match status" value="1"/>
</dbReference>
<evidence type="ECO:0000256" key="5">
    <source>
        <dbReference type="RuleBase" id="RU361212"/>
    </source>
</evidence>
<organism evidence="9 10">
    <name type="scientific">Paraburkholderia bryophila</name>
    <dbReference type="NCBI Taxonomy" id="420952"/>
    <lineage>
        <taxon>Bacteria</taxon>
        <taxon>Pseudomonadati</taxon>
        <taxon>Pseudomonadota</taxon>
        <taxon>Betaproteobacteria</taxon>
        <taxon>Burkholderiales</taxon>
        <taxon>Burkholderiaceae</taxon>
        <taxon>Paraburkholderia</taxon>
    </lineage>
</organism>
<proteinExistence type="predicted"/>
<evidence type="ECO:0000313" key="9">
    <source>
        <dbReference type="EMBL" id="NYH18801.1"/>
    </source>
</evidence>
<dbReference type="GO" id="GO:0030313">
    <property type="term" value="C:cell envelope"/>
    <property type="evidence" value="ECO:0007669"/>
    <property type="project" value="UniProtKB-SubCell"/>
</dbReference>
<keyword evidence="2 5" id="KW-0475">Mercuric resistance</keyword>
<comment type="caution">
    <text evidence="9">The sequence shown here is derived from an EMBL/GenBank/DDBJ whole genome shotgun (WGS) entry which is preliminary data.</text>
</comment>
<evidence type="ECO:0000256" key="6">
    <source>
        <dbReference type="SAM" id="MobiDB-lite"/>
    </source>
</evidence>
<evidence type="ECO:0000256" key="2">
    <source>
        <dbReference type="ARBA" id="ARBA00022466"/>
    </source>
</evidence>
<evidence type="ECO:0000256" key="7">
    <source>
        <dbReference type="SAM" id="SignalP"/>
    </source>
</evidence>
<evidence type="ECO:0000256" key="1">
    <source>
        <dbReference type="ARBA" id="ARBA00004196"/>
    </source>
</evidence>
<dbReference type="PROSITE" id="PS50846">
    <property type="entry name" value="HMA_2"/>
    <property type="match status" value="1"/>
</dbReference>
<feature type="region of interest" description="Disordered" evidence="6">
    <location>
        <begin position="78"/>
        <end position="99"/>
    </location>
</feature>
<dbReference type="GO" id="GO:0015097">
    <property type="term" value="F:mercury ion transmembrane transporter activity"/>
    <property type="evidence" value="ECO:0007669"/>
    <property type="project" value="UniProtKB-UniRule"/>
</dbReference>
<dbReference type="GO" id="GO:0045340">
    <property type="term" value="F:mercury ion binding"/>
    <property type="evidence" value="ECO:0007669"/>
    <property type="project" value="UniProtKB-UniRule"/>
</dbReference>
<dbReference type="InterPro" id="IPR006121">
    <property type="entry name" value="HMA_dom"/>
</dbReference>
<evidence type="ECO:0000256" key="3">
    <source>
        <dbReference type="ARBA" id="ARBA00022723"/>
    </source>
</evidence>
<feature type="domain" description="HMA" evidence="8">
    <location>
        <begin position="27"/>
        <end position="93"/>
    </location>
</feature>
<gene>
    <name evidence="5" type="primary">merP</name>
    <name evidence="9" type="ORF">GGD41_006029</name>
</gene>
<dbReference type="Pfam" id="PF00403">
    <property type="entry name" value="HMA"/>
    <property type="match status" value="1"/>
</dbReference>
<dbReference type="RefSeq" id="WP_179706274.1">
    <property type="nucleotide sequence ID" value="NZ_JACCAU010000001.1"/>
</dbReference>
<accession>A0A7Z0B2B4</accession>
<reference evidence="9 10" key="1">
    <citation type="submission" date="2020-07" db="EMBL/GenBank/DDBJ databases">
        <title>Exploring microbial biodiversity for novel pathways involved in the catabolism of aromatic compounds derived from lignin.</title>
        <authorList>
            <person name="Elkins J."/>
        </authorList>
    </citation>
    <scope>NUCLEOTIDE SEQUENCE [LARGE SCALE GENOMIC DNA]</scope>
    <source>
        <strain evidence="9 10">H2C3B</strain>
    </source>
</reference>
<feature type="chain" id="PRO_5030990133" description="Periplasmic mercury ion-binding protein" evidence="7">
    <location>
        <begin position="24"/>
        <end position="99"/>
    </location>
</feature>
<dbReference type="NCBIfam" id="TIGR02052">
    <property type="entry name" value="MerP"/>
    <property type="match status" value="1"/>
</dbReference>
<dbReference type="InterPro" id="IPR011795">
    <property type="entry name" value="MerP"/>
</dbReference>
<dbReference type="PRINTS" id="PR00946">
    <property type="entry name" value="HGSCAVENGER"/>
</dbReference>
<dbReference type="EMBL" id="JACCAU010000001">
    <property type="protein sequence ID" value="NYH18801.1"/>
    <property type="molecule type" value="Genomic_DNA"/>
</dbReference>
<keyword evidence="4 5" id="KW-0476">Mercury</keyword>
<dbReference type="InterPro" id="IPR001802">
    <property type="entry name" value="MerP/CopZ"/>
</dbReference>
<dbReference type="FunFam" id="3.30.70.100:FF:000005">
    <property type="entry name" value="Copper-exporting P-type ATPase A"/>
    <property type="match status" value="1"/>
</dbReference>
<dbReference type="Proteomes" id="UP000572540">
    <property type="component" value="Unassembled WGS sequence"/>
</dbReference>
<comment type="subcellular location">
    <subcellularLocation>
        <location evidence="1">Cell envelope</location>
    </subcellularLocation>
    <subcellularLocation>
        <location evidence="5">Periplasm</location>
    </subcellularLocation>
</comment>
<keyword evidence="5" id="KW-0574">Periplasm</keyword>
<dbReference type="Gene3D" id="3.30.70.100">
    <property type="match status" value="1"/>
</dbReference>
<keyword evidence="3 5" id="KW-0479">Metal-binding</keyword>
<evidence type="ECO:0000256" key="4">
    <source>
        <dbReference type="ARBA" id="ARBA00022914"/>
    </source>
</evidence>
<evidence type="ECO:0000259" key="8">
    <source>
        <dbReference type="PROSITE" id="PS50846"/>
    </source>
</evidence>
<keyword evidence="7" id="KW-0732">Signal</keyword>